<reference evidence="2" key="1">
    <citation type="journal article" date="2012" name="PLoS Negl. Trop. Dis.">
        <title>A systematically improved high quality genome and transcriptome of the human blood fluke Schistosoma mansoni.</title>
        <authorList>
            <person name="Protasio A.V."/>
            <person name="Tsai I.J."/>
            <person name="Babbage A."/>
            <person name="Nichol S."/>
            <person name="Hunt M."/>
            <person name="Aslett M.A."/>
            <person name="De Silva N."/>
            <person name="Velarde G.S."/>
            <person name="Anderson T.J."/>
            <person name="Clark R.C."/>
            <person name="Davidson C."/>
            <person name="Dillon G.P."/>
            <person name="Holroyd N.E."/>
            <person name="LoVerde P.T."/>
            <person name="Lloyd C."/>
            <person name="McQuillan J."/>
            <person name="Oliveira G."/>
            <person name="Otto T.D."/>
            <person name="Parker-Manuel S.J."/>
            <person name="Quail M.A."/>
            <person name="Wilson R.A."/>
            <person name="Zerlotini A."/>
            <person name="Dunne D.W."/>
            <person name="Berriman M."/>
        </authorList>
    </citation>
    <scope>NUCLEOTIDE SEQUENCE [LARGE SCALE GENOMIC DNA]</scope>
    <source>
        <strain evidence="2">Puerto Rican</strain>
    </source>
</reference>
<reference evidence="3" key="2">
    <citation type="submission" date="2018-12" db="UniProtKB">
        <authorList>
            <consortium name="WormBaseParasite"/>
        </authorList>
    </citation>
    <scope>IDENTIFICATION</scope>
    <source>
        <strain evidence="3">Puerto Rican</strain>
    </source>
</reference>
<proteinExistence type="predicted"/>
<dbReference type="WBParaSite" id="Smp_123130.1">
    <property type="protein sequence ID" value="Smp_123130.1"/>
    <property type="gene ID" value="Smp_123130"/>
</dbReference>
<evidence type="ECO:0000313" key="3">
    <source>
        <dbReference type="WBParaSite" id="Smp_123130.1"/>
    </source>
</evidence>
<dbReference type="GeneID" id="8343865"/>
<dbReference type="InParanoid" id="G4VLH2"/>
<dbReference type="CTD" id="8343865"/>
<dbReference type="Gene3D" id="1.25.10.10">
    <property type="entry name" value="Leucine-rich Repeat Variant"/>
    <property type="match status" value="2"/>
</dbReference>
<dbReference type="Proteomes" id="UP000008854">
    <property type="component" value="Unassembled WGS sequence"/>
</dbReference>
<dbReference type="KEGG" id="smm:Smp_123130"/>
<sequence>MLVSECEKFLTKLRALPPTATQELSVLGVINEAFACPSAHVRSACLDLLSGWNSPQICLSAGSAGEVVLWHTADGDPRVRDRSFHCLLTWLCSLNAVLKSSEFSRPGKAKYFNNHKESVRKELTGWFEANLESVYSAACQGLLDNEELVRRTSLHVLGKLSTIWPHHSLTDVPVFSLNSLVSSKICLDSDLEETQLVDDAFIRVCCRLQDPSRSVRQLAAHIMADLAKFVTENCLLQTLEKTVMSDRQVRRSMIESDNKSKNKKNKSNNNNLRSTMDNHSQTKNLTSDSINLMSTGCNGAIISGLEDDYFEIRCTTLATVTHIASLNTRFALNCQDLLVDMLTDDIQDVRLAAVRALSAVGDKVPVKSEQVSIITSALAEGSGRIRRRLHHLLSQCRLASAPCLISLLDGLLQNLRRYPEDRDNLWRCAASVGRNHPIFVETCLSSLLRTHSWLSGPEPVKEDPAYLTVLLLVLNAEPSIPGMLAKFPRHVASTKIYLQELLPSLLPKTVVNDEFQNVSPLDLPNKKLCLTTDADDDGTLNGSSIMEHCSLYKFIASTICRICKLFLMVYDELSSYCLSLKQDHSEEKCNNLHRRIPCYKYQSHRNTLLSHLIFNDLMNCIKKLNHNKKLKNLLYWLILISTIGWYLISANIIYHYNSMNSLSSSSSTTTTTSSSTISRTSSSPTSLSINNHLQLNPNFKEKSIHPIYERIIKLLNKAIRNSLKINHLFSGKTKYESIYVSQLCSNTFNLFQSFTNDHHQINMNYLLDALHSIISLLSNLNQPENNITSMPIHHYSNTRKRSFPIEFNMEQFNDDYVILIDYLIDLSNRLIPVYAVLLQPSSNSSNLLNLENNHNIDTRSTISLNKYQPDHNMMIMMNMLNENDLLNMNTNRIDLPTSSSFSHVSGNNVVPEIRFTAIIASAMIRIRAIIIGLNIEMARKHICIIFRRPDLLVSHNPSTKSITHNNTKNIQSKLYHWWPPSNSWHQLDEDTTSSSTSIINQDHLEIRTHIELTAGRWSDSGTIDLGIGYCLQPTDCSFMNNNTCYNEDSIYHNVNDHWNHCILDSSLIIPLTPIPLLSKVKLVPCAPINQW</sequence>
<feature type="compositionally biased region" description="Polar residues" evidence="1">
    <location>
        <begin position="272"/>
        <end position="284"/>
    </location>
</feature>
<feature type="region of interest" description="Disordered" evidence="1">
    <location>
        <begin position="252"/>
        <end position="284"/>
    </location>
</feature>
<dbReference type="eggNOG" id="KOG2259">
    <property type="taxonomic scope" value="Eukaryota"/>
</dbReference>
<dbReference type="PANTHER" id="PTHR20938:SF0">
    <property type="entry name" value="INTEGRATOR COMPLEX SUBUNIT 4"/>
    <property type="match status" value="1"/>
</dbReference>
<name>G4VLH2_SCHMA</name>
<dbReference type="SUPFAM" id="SSF48371">
    <property type="entry name" value="ARM repeat"/>
    <property type="match status" value="1"/>
</dbReference>
<dbReference type="InterPro" id="IPR016024">
    <property type="entry name" value="ARM-type_fold"/>
</dbReference>
<organism evidence="2 3">
    <name type="scientific">Schistosoma mansoni</name>
    <name type="common">Blood fluke</name>
    <dbReference type="NCBI Taxonomy" id="6183"/>
    <lineage>
        <taxon>Eukaryota</taxon>
        <taxon>Metazoa</taxon>
        <taxon>Spiralia</taxon>
        <taxon>Lophotrochozoa</taxon>
        <taxon>Platyhelminthes</taxon>
        <taxon>Trematoda</taxon>
        <taxon>Digenea</taxon>
        <taxon>Strigeidida</taxon>
        <taxon>Schistosomatoidea</taxon>
        <taxon>Schistosomatidae</taxon>
        <taxon>Schistosoma</taxon>
    </lineage>
</organism>
<dbReference type="HOGENOM" id="CLU_284585_0_0_1"/>
<evidence type="ECO:0000313" key="2">
    <source>
        <dbReference type="Proteomes" id="UP000008854"/>
    </source>
</evidence>
<dbReference type="PANTHER" id="PTHR20938">
    <property type="entry name" value="INTEGRATOR COMPLEX SUBUNIT 4"/>
    <property type="match status" value="1"/>
</dbReference>
<keyword evidence="2" id="KW-1185">Reference proteome</keyword>
<dbReference type="InterPro" id="IPR011989">
    <property type="entry name" value="ARM-like"/>
</dbReference>
<protein>
    <submittedName>
        <fullName evidence="3">Integrator complex subunit 4</fullName>
    </submittedName>
</protein>
<dbReference type="GO" id="GO:0016180">
    <property type="term" value="P:snRNA processing"/>
    <property type="evidence" value="ECO:0007669"/>
    <property type="project" value="TreeGrafter"/>
</dbReference>
<dbReference type="AlphaFoldDB" id="G4VLH2"/>
<accession>G4VLH2</accession>
<dbReference type="OrthoDB" id="18190at2759"/>
<dbReference type="RefSeq" id="XP_018652926.1">
    <property type="nucleotide sequence ID" value="XM_018797935.1"/>
</dbReference>
<evidence type="ECO:0000256" key="1">
    <source>
        <dbReference type="SAM" id="MobiDB-lite"/>
    </source>
</evidence>
<dbReference type="GO" id="GO:0032039">
    <property type="term" value="C:integrator complex"/>
    <property type="evidence" value="ECO:0007669"/>
    <property type="project" value="TreeGrafter"/>
</dbReference>
<dbReference type="STRING" id="6183.G4VLH2"/>